<feature type="compositionally biased region" description="Low complexity" evidence="1">
    <location>
        <begin position="90"/>
        <end position="104"/>
    </location>
</feature>
<accession>A0A1V8SUU4</accession>
<dbReference type="InParanoid" id="A0A1V8SUU4"/>
<keyword evidence="3" id="KW-1185">Reference proteome</keyword>
<dbReference type="Proteomes" id="UP000192596">
    <property type="component" value="Unassembled WGS sequence"/>
</dbReference>
<proteinExistence type="predicted"/>
<feature type="region of interest" description="Disordered" evidence="1">
    <location>
        <begin position="90"/>
        <end position="157"/>
    </location>
</feature>
<feature type="compositionally biased region" description="Low complexity" evidence="1">
    <location>
        <begin position="327"/>
        <end position="353"/>
    </location>
</feature>
<feature type="compositionally biased region" description="Polar residues" evidence="1">
    <location>
        <begin position="105"/>
        <end position="123"/>
    </location>
</feature>
<protein>
    <submittedName>
        <fullName evidence="2">Uncharacterized protein</fullName>
    </submittedName>
</protein>
<dbReference type="EMBL" id="NAJO01000026">
    <property type="protein sequence ID" value="OQO02820.1"/>
    <property type="molecule type" value="Genomic_DNA"/>
</dbReference>
<reference evidence="3" key="1">
    <citation type="submission" date="2017-03" db="EMBL/GenBank/DDBJ databases">
        <title>Genomes of endolithic fungi from Antarctica.</title>
        <authorList>
            <person name="Coleine C."/>
            <person name="Masonjones S."/>
            <person name="Stajich J.E."/>
        </authorList>
    </citation>
    <scope>NUCLEOTIDE SEQUENCE [LARGE SCALE GENOMIC DNA]</scope>
    <source>
        <strain evidence="3">CCFEE 5527</strain>
    </source>
</reference>
<feature type="region of interest" description="Disordered" evidence="1">
    <location>
        <begin position="1"/>
        <end position="26"/>
    </location>
</feature>
<feature type="compositionally biased region" description="Polar residues" evidence="1">
    <location>
        <begin position="1"/>
        <end position="19"/>
    </location>
</feature>
<comment type="caution">
    <text evidence="2">The sequence shown here is derived from an EMBL/GenBank/DDBJ whole genome shotgun (WGS) entry which is preliminary data.</text>
</comment>
<feature type="region of interest" description="Disordered" evidence="1">
    <location>
        <begin position="303"/>
        <end position="353"/>
    </location>
</feature>
<evidence type="ECO:0000313" key="3">
    <source>
        <dbReference type="Proteomes" id="UP000192596"/>
    </source>
</evidence>
<dbReference type="AlphaFoldDB" id="A0A1V8SUU4"/>
<organism evidence="2 3">
    <name type="scientific">Cryoendolithus antarcticus</name>
    <dbReference type="NCBI Taxonomy" id="1507870"/>
    <lineage>
        <taxon>Eukaryota</taxon>
        <taxon>Fungi</taxon>
        <taxon>Dikarya</taxon>
        <taxon>Ascomycota</taxon>
        <taxon>Pezizomycotina</taxon>
        <taxon>Dothideomycetes</taxon>
        <taxon>Dothideomycetidae</taxon>
        <taxon>Cladosporiales</taxon>
        <taxon>Cladosporiaceae</taxon>
        <taxon>Cryoendolithus</taxon>
    </lineage>
</organism>
<sequence length="353" mass="38366">MTQHYLSNGNRPSSSSDNTLPPIRSVFPPHILSSSGYTTIDQQRLVAACPDDRLQRALTAQTGHAGRGALSIRTAPSLSSSTAVQYAGSSASSTASPTVSESGSQLYTSLSSHTSSPETTTRTLVHRGSQDSQSLGLSRKRGSSDDDHCDGSPCTTDMKCKRHRKIANEKGSRGKQQEVHENAEDFMEIRLDWRAPKAQATGNRAKSGLDRDKQQNYDALYIFGETLTEFVLRNNPDKFASVRLMAIDRINKHAQRDPRDTGLPEGSPMAGPNGLADFCTNANASGECPCADRILCRKECRRRGAQMTDEQRTRDSHTAILPDRTAPSLRTPRASSSRTPTSSSTGSRQKGKL</sequence>
<name>A0A1V8SUU4_9PEZI</name>
<gene>
    <name evidence="2" type="ORF">B0A48_11103</name>
</gene>
<evidence type="ECO:0000256" key="1">
    <source>
        <dbReference type="SAM" id="MobiDB-lite"/>
    </source>
</evidence>
<evidence type="ECO:0000313" key="2">
    <source>
        <dbReference type="EMBL" id="OQO02820.1"/>
    </source>
</evidence>